<name>A0A223LGL6_9CAUD</name>
<dbReference type="Proteomes" id="UP000225553">
    <property type="component" value="Segment"/>
</dbReference>
<reference evidence="2" key="1">
    <citation type="submission" date="2017-07" db="EMBL/GenBank/DDBJ databases">
        <authorList>
            <person name="Putnam M.J."/>
            <person name="Sharma R."/>
            <person name="Kruger J.L."/>
            <person name="Berg J.A."/>
            <person name="Payne A.M."/>
            <person name="Fajardo C.P."/>
            <person name="Breakwell D.P."/>
            <person name="Hope S."/>
            <person name="Grose J.H."/>
        </authorList>
    </citation>
    <scope>NUCLEOTIDE SEQUENCE [LARGE SCALE GENOMIC DNA]</scope>
</reference>
<protein>
    <submittedName>
        <fullName evidence="1">Uncharacterized protein</fullName>
    </submittedName>
</protein>
<organism evidence="1 2">
    <name type="scientific">Erwinia phage vB_EamM_RisingSun</name>
    <dbReference type="NCBI Taxonomy" id="2026080"/>
    <lineage>
        <taxon>Viruses</taxon>
        <taxon>Duplodnaviria</taxon>
        <taxon>Heunggongvirae</taxon>
        <taxon>Uroviricota</taxon>
        <taxon>Caudoviricetes</taxon>
        <taxon>Chimalliviridae</taxon>
        <taxon>Risingsunvirus</taxon>
        <taxon>Risingsunvirus risingsun</taxon>
    </lineage>
</organism>
<gene>
    <name evidence="1" type="ORF">RISINGSUN_113</name>
</gene>
<accession>A0A223LGL6</accession>
<evidence type="ECO:0000313" key="1">
    <source>
        <dbReference type="EMBL" id="ASU03557.1"/>
    </source>
</evidence>
<sequence length="196" mass="22637">MIVHFNCFHKGNTMQTPSMSLEGKELVFNWEHDEKPVSFRVEQAKFIQLVCKACRTPLPLVDVSKAYQCQCGAEIQPDGLNHRAEDYGRWVSYLGTWRCKDNYQILLKDGRVIDYVYPNGGSWYPKTKAAQIASQPEGRYLDEDVLAVRLVLDNELESRYEFTGKQRLERNVDYFGDAFPTQDRVINLNGQYGILV</sequence>
<dbReference type="EMBL" id="MF459646">
    <property type="protein sequence ID" value="ASU03557.1"/>
    <property type="molecule type" value="Genomic_DNA"/>
</dbReference>
<dbReference type="OrthoDB" id="38644at10239"/>
<keyword evidence="2" id="KW-1185">Reference proteome</keyword>
<proteinExistence type="predicted"/>
<evidence type="ECO:0000313" key="2">
    <source>
        <dbReference type="Proteomes" id="UP000225553"/>
    </source>
</evidence>